<evidence type="ECO:0000256" key="1">
    <source>
        <dbReference type="ARBA" id="ARBA00023242"/>
    </source>
</evidence>
<feature type="compositionally biased region" description="Low complexity" evidence="2">
    <location>
        <begin position="186"/>
        <end position="209"/>
    </location>
</feature>
<dbReference type="EMBL" id="CAWUHD010000101">
    <property type="protein sequence ID" value="CAK7231312.1"/>
    <property type="molecule type" value="Genomic_DNA"/>
</dbReference>
<feature type="region of interest" description="Disordered" evidence="2">
    <location>
        <begin position="49"/>
        <end position="84"/>
    </location>
</feature>
<keyword evidence="1" id="KW-0539">Nucleus</keyword>
<name>A0ABP0CGT9_9PEZI</name>
<keyword evidence="4" id="KW-1185">Reference proteome</keyword>
<dbReference type="PANTHER" id="PTHR35392">
    <property type="entry name" value="ZN(II)2CYS6 TRANSCRIPTION FACTOR (EUROFUNG)-RELATED-RELATED"/>
    <property type="match status" value="1"/>
</dbReference>
<feature type="region of interest" description="Disordered" evidence="2">
    <location>
        <begin position="1"/>
        <end position="27"/>
    </location>
</feature>
<comment type="caution">
    <text evidence="3">The sequence shown here is derived from an EMBL/GenBank/DDBJ whole genome shotgun (WGS) entry which is preliminary data.</text>
</comment>
<organism evidence="3 4">
    <name type="scientific">Sporothrix eucalyptigena</name>
    <dbReference type="NCBI Taxonomy" id="1812306"/>
    <lineage>
        <taxon>Eukaryota</taxon>
        <taxon>Fungi</taxon>
        <taxon>Dikarya</taxon>
        <taxon>Ascomycota</taxon>
        <taxon>Pezizomycotina</taxon>
        <taxon>Sordariomycetes</taxon>
        <taxon>Sordariomycetidae</taxon>
        <taxon>Ophiostomatales</taxon>
        <taxon>Ophiostomataceae</taxon>
        <taxon>Sporothrix</taxon>
    </lineage>
</organism>
<dbReference type="InterPro" id="IPR001138">
    <property type="entry name" value="Zn2Cys6_DnaBD"/>
</dbReference>
<proteinExistence type="predicted"/>
<gene>
    <name evidence="3" type="ORF">SEUCBS140593_007882</name>
</gene>
<evidence type="ECO:0000313" key="4">
    <source>
        <dbReference type="Proteomes" id="UP001642482"/>
    </source>
</evidence>
<feature type="region of interest" description="Disordered" evidence="2">
    <location>
        <begin position="476"/>
        <end position="496"/>
    </location>
</feature>
<dbReference type="Proteomes" id="UP001642482">
    <property type="component" value="Unassembled WGS sequence"/>
</dbReference>
<feature type="region of interest" description="Disordered" evidence="2">
    <location>
        <begin position="178"/>
        <end position="209"/>
    </location>
</feature>
<evidence type="ECO:0000313" key="3">
    <source>
        <dbReference type="EMBL" id="CAK7231312.1"/>
    </source>
</evidence>
<accession>A0ABP0CGT9</accession>
<sequence length="618" mass="67380">MAEEESLMSTPLSTPSSTLGLAPPLPPQLLLPSTASNASLSSTVVPLSSPSSTLSLASSSDHVLRGRSSARPPSTRQRTKLSSQKRAKILEVRRQRACLRCKMLKIQCSKENPCKPCLSSAVRGYERKVLSFCYCVRTRFTDVDIFHRSEDGPPPEIPASIQTLMDQVERPTLPPAAAKINDENRNSNSNNTNAANASSSSSSSSSSSANPFEDTLIRWLTSPDHAPPEGTGSIVALLYDMVGNADCLRSAVDDRLPADFQTFLFTTSLAHTGWRGSSSLGLHPSGSSQVTQRDLFIAGHVCGSRIVRRLDRILTPQFLAKCDRVTHRALLLLVFGVILGVSYSTRLTTSPSFPHNLLGAEMRHSPTLWLAMKEHLAQMLAHHLIFLGSTLGIKLDTAAEKTIIDTAVNRWNKPERSLWAGIAGWAVPPPLQNDALMISRSFGTHLDFSNMENLDPQHQQQLHQHLQQQILMSSASMDTATGSPHSPTMSPPPSAMMSMMSMVALSDPDLLDLQAVPPMSEDDYNANPESFYSMGNVTRGVSSDLSLVSSAQMPTNLGEFQRQPPTLPGDPNADGNPPTRKKRSVWIVRPYDDGGNRDPVSVFARFQLQRGQNLGLFV</sequence>
<dbReference type="InterPro" id="IPR052973">
    <property type="entry name" value="Fungal_sec-metab_reg_TF"/>
</dbReference>
<feature type="compositionally biased region" description="Low complexity" evidence="2">
    <location>
        <begin position="49"/>
        <end position="60"/>
    </location>
</feature>
<reference evidence="3 4" key="1">
    <citation type="submission" date="2024-01" db="EMBL/GenBank/DDBJ databases">
        <authorList>
            <person name="Allen C."/>
            <person name="Tagirdzhanova G."/>
        </authorList>
    </citation>
    <scope>NUCLEOTIDE SEQUENCE [LARGE SCALE GENOMIC DNA]</scope>
</reference>
<evidence type="ECO:0008006" key="5">
    <source>
        <dbReference type="Google" id="ProtNLM"/>
    </source>
</evidence>
<protein>
    <recommendedName>
        <fullName evidence="5">Zn(2)-C6 fungal-type domain-containing protein</fullName>
    </recommendedName>
</protein>
<dbReference type="CDD" id="cd00067">
    <property type="entry name" value="GAL4"/>
    <property type="match status" value="1"/>
</dbReference>
<evidence type="ECO:0000256" key="2">
    <source>
        <dbReference type="SAM" id="MobiDB-lite"/>
    </source>
</evidence>
<feature type="compositionally biased region" description="Low complexity" evidence="2">
    <location>
        <begin position="7"/>
        <end position="22"/>
    </location>
</feature>
<feature type="region of interest" description="Disordered" evidence="2">
    <location>
        <begin position="557"/>
        <end position="584"/>
    </location>
</feature>